<name>A0ABY9MQ97_9GAMM</name>
<feature type="signal peptide" evidence="1">
    <location>
        <begin position="1"/>
        <end position="22"/>
    </location>
</feature>
<protein>
    <submittedName>
        <fullName evidence="3">SH3 domain-containing protein</fullName>
    </submittedName>
</protein>
<dbReference type="InterPro" id="IPR003646">
    <property type="entry name" value="SH3-like_bac-type"/>
</dbReference>
<dbReference type="Pfam" id="PF08239">
    <property type="entry name" value="SH3_3"/>
    <property type="match status" value="1"/>
</dbReference>
<dbReference type="RefSeq" id="WP_308895233.1">
    <property type="nucleotide sequence ID" value="NZ_CP133218.1"/>
</dbReference>
<keyword evidence="4" id="KW-1185">Reference proteome</keyword>
<dbReference type="InterPro" id="IPR052755">
    <property type="entry name" value="Lysozyme_Inhibitor_LprI"/>
</dbReference>
<dbReference type="PANTHER" id="PTHR37549:SF1">
    <property type="entry name" value="LIPOPROTEIN LPRI"/>
    <property type="match status" value="1"/>
</dbReference>
<evidence type="ECO:0000259" key="2">
    <source>
        <dbReference type="Pfam" id="PF08239"/>
    </source>
</evidence>
<keyword evidence="1" id="KW-0732">Signal</keyword>
<proteinExistence type="predicted"/>
<dbReference type="PANTHER" id="PTHR37549">
    <property type="entry name" value="LIPOPROTEIN LPRI"/>
    <property type="match status" value="1"/>
</dbReference>
<evidence type="ECO:0000256" key="1">
    <source>
        <dbReference type="SAM" id="SignalP"/>
    </source>
</evidence>
<feature type="chain" id="PRO_5045112203" evidence="1">
    <location>
        <begin position="23"/>
        <end position="302"/>
    </location>
</feature>
<dbReference type="Gene3D" id="2.30.30.40">
    <property type="entry name" value="SH3 Domains"/>
    <property type="match status" value="1"/>
</dbReference>
<evidence type="ECO:0000313" key="3">
    <source>
        <dbReference type="EMBL" id="WML90703.1"/>
    </source>
</evidence>
<accession>A0ABY9MQ97</accession>
<feature type="domain" description="SH3b" evidence="2">
    <location>
        <begin position="129"/>
        <end position="188"/>
    </location>
</feature>
<gene>
    <name evidence="3" type="ORF">RCF98_17275</name>
</gene>
<evidence type="ECO:0000313" key="4">
    <source>
        <dbReference type="Proteomes" id="UP001236657"/>
    </source>
</evidence>
<organism evidence="3 4">
    <name type="scientific">Thiothrix lacustris</name>
    <dbReference type="NCBI Taxonomy" id="525917"/>
    <lineage>
        <taxon>Bacteria</taxon>
        <taxon>Pseudomonadati</taxon>
        <taxon>Pseudomonadota</taxon>
        <taxon>Gammaproteobacteria</taxon>
        <taxon>Thiotrichales</taxon>
        <taxon>Thiotrichaceae</taxon>
        <taxon>Thiothrix</taxon>
    </lineage>
</organism>
<dbReference type="EMBL" id="CP133218">
    <property type="protein sequence ID" value="WML90703.1"/>
    <property type="molecule type" value="Genomic_DNA"/>
</dbReference>
<sequence length="302" mass="32521">MKKNIQGFLLGALLLLPLHSYAASFNCAKAKTWSEKTVCNTKQLSHLDELLAASFQKALDGTRDKAALKAEEGEWLTTERNACADVDCLKEAYTSRLAVLNNKIANAEEAPATESDTSTGWYKAIAQPNLTVRNSADVTGKKLGNVPYGGKVKVLARTDKTDSIGGRDGTWVKIEWQGKTAYTFDAFLEKLTASESKAPSKAPSKASSSEASSKTLRTLEGKITAYECGDNCYLTITDKQGVEHSGLCSAPLCDAWNEAVEMPDKFMNKKVKASVGTGTQYDGSGTTAMGEMDAFEAITLLK</sequence>
<dbReference type="Proteomes" id="UP001236657">
    <property type="component" value="Chromosome"/>
</dbReference>
<reference evidence="3 4" key="1">
    <citation type="submission" date="2023-08" db="EMBL/GenBank/DDBJ databases">
        <title>New molecular markers tilS and rpoB for phylogenetic and monitoring studies of the genus Thiothrix biodiversity.</title>
        <authorList>
            <person name="Ravin N.V."/>
            <person name="Smolyakov D."/>
            <person name="Markov N.D."/>
            <person name="Beletsky A.V."/>
            <person name="Mardanov A.V."/>
            <person name="Rudenko T.S."/>
            <person name="Grabovich M.Y."/>
        </authorList>
    </citation>
    <scope>NUCLEOTIDE SEQUENCE [LARGE SCALE GENOMIC DNA]</scope>
    <source>
        <strain evidence="3 4">MK1</strain>
    </source>
</reference>